<evidence type="ECO:0000259" key="2">
    <source>
        <dbReference type="Pfam" id="PF08245"/>
    </source>
</evidence>
<dbReference type="InterPro" id="IPR000713">
    <property type="entry name" value="Mur_ligase_N"/>
</dbReference>
<keyword evidence="4" id="KW-1185">Reference proteome</keyword>
<feature type="domain" description="Mur ligase N-terminal catalytic" evidence="1">
    <location>
        <begin position="4"/>
        <end position="104"/>
    </location>
</feature>
<dbReference type="SUPFAM" id="SSF53244">
    <property type="entry name" value="MurD-like peptide ligases, peptide-binding domain"/>
    <property type="match status" value="1"/>
</dbReference>
<evidence type="ECO:0000313" key="3">
    <source>
        <dbReference type="EMBL" id="MFB9210199.1"/>
    </source>
</evidence>
<accession>A0ABV5J056</accession>
<dbReference type="Gene3D" id="3.40.1190.10">
    <property type="entry name" value="Mur-like, catalytic domain"/>
    <property type="match status" value="1"/>
</dbReference>
<dbReference type="InterPro" id="IPR013221">
    <property type="entry name" value="Mur_ligase_cen"/>
</dbReference>
<dbReference type="Gene3D" id="3.40.50.720">
    <property type="entry name" value="NAD(P)-binding Rossmann-like Domain"/>
    <property type="match status" value="1"/>
</dbReference>
<protein>
    <submittedName>
        <fullName evidence="3">UDP-N-acetylmuramate--L-alanine ligase</fullName>
        <ecNumber evidence="3">6.3.2.8</ecNumber>
    </submittedName>
</protein>
<dbReference type="Pfam" id="PF08245">
    <property type="entry name" value="Mur_ligase_M"/>
    <property type="match status" value="1"/>
</dbReference>
<dbReference type="GO" id="GO:0008763">
    <property type="term" value="F:UDP-N-acetylmuramate-L-alanine ligase activity"/>
    <property type="evidence" value="ECO:0007669"/>
    <property type="project" value="UniProtKB-EC"/>
</dbReference>
<feature type="domain" description="Mur ligase central" evidence="2">
    <location>
        <begin position="110"/>
        <end position="281"/>
    </location>
</feature>
<dbReference type="Proteomes" id="UP001589654">
    <property type="component" value="Unassembled WGS sequence"/>
</dbReference>
<evidence type="ECO:0000313" key="4">
    <source>
        <dbReference type="Proteomes" id="UP001589654"/>
    </source>
</evidence>
<dbReference type="RefSeq" id="WP_290249775.1">
    <property type="nucleotide sequence ID" value="NZ_JAUFQT010000002.1"/>
</dbReference>
<dbReference type="Gene3D" id="3.90.190.20">
    <property type="entry name" value="Mur ligase, C-terminal domain"/>
    <property type="match status" value="1"/>
</dbReference>
<organism evidence="3 4">
    <name type="scientific">Echinicola jeungdonensis</name>
    <dbReference type="NCBI Taxonomy" id="709343"/>
    <lineage>
        <taxon>Bacteria</taxon>
        <taxon>Pseudomonadati</taxon>
        <taxon>Bacteroidota</taxon>
        <taxon>Cytophagia</taxon>
        <taxon>Cytophagales</taxon>
        <taxon>Cyclobacteriaceae</taxon>
        <taxon>Echinicola</taxon>
    </lineage>
</organism>
<dbReference type="PANTHER" id="PTHR43445">
    <property type="entry name" value="UDP-N-ACETYLMURAMATE--L-ALANINE LIGASE-RELATED"/>
    <property type="match status" value="1"/>
</dbReference>
<evidence type="ECO:0000259" key="1">
    <source>
        <dbReference type="Pfam" id="PF01225"/>
    </source>
</evidence>
<dbReference type="SUPFAM" id="SSF53623">
    <property type="entry name" value="MurD-like peptide ligases, catalytic domain"/>
    <property type="match status" value="1"/>
</dbReference>
<dbReference type="SUPFAM" id="SSF51984">
    <property type="entry name" value="MurCD N-terminal domain"/>
    <property type="match status" value="1"/>
</dbReference>
<dbReference type="Pfam" id="PF01225">
    <property type="entry name" value="Mur_ligase"/>
    <property type="match status" value="1"/>
</dbReference>
<dbReference type="InterPro" id="IPR036565">
    <property type="entry name" value="Mur-like_cat_sf"/>
</dbReference>
<dbReference type="EMBL" id="JBHMEW010000005">
    <property type="protein sequence ID" value="MFB9210199.1"/>
    <property type="molecule type" value="Genomic_DNA"/>
</dbReference>
<reference evidence="3 4" key="1">
    <citation type="submission" date="2024-09" db="EMBL/GenBank/DDBJ databases">
        <authorList>
            <person name="Sun Q."/>
            <person name="Mori K."/>
        </authorList>
    </citation>
    <scope>NUCLEOTIDE SEQUENCE [LARGE SCALE GENOMIC DNA]</scope>
    <source>
        <strain evidence="3 4">CECT 7682</strain>
    </source>
</reference>
<name>A0ABV5J056_9BACT</name>
<dbReference type="InterPro" id="IPR050061">
    <property type="entry name" value="MurCDEF_pg_biosynth"/>
</dbReference>
<dbReference type="PANTHER" id="PTHR43445:SF5">
    <property type="entry name" value="UDP-N-ACETYLMURAMATE--L-ALANYL-GAMMA-D-GLUTAMYL-MESO-2,6-DIAMINOHEPTANDIOATE LIGASE"/>
    <property type="match status" value="1"/>
</dbReference>
<dbReference type="InterPro" id="IPR036615">
    <property type="entry name" value="Mur_ligase_C_dom_sf"/>
</dbReference>
<gene>
    <name evidence="3" type="primary">murC</name>
    <name evidence="3" type="ORF">ACFFUR_00130</name>
</gene>
<keyword evidence="3" id="KW-0436">Ligase</keyword>
<proteinExistence type="predicted"/>
<dbReference type="EC" id="6.3.2.8" evidence="3"/>
<sequence>MSKKYHFIAVGGSVMHNLALSMAAKGYQVTGSDDEIYEPSKTRLGKAGILPDSFGWFPEKIHNDLDGVILGMHARPDNPELQRAQSLGVPLFSFPEFIYEQSRNKKRVVISGSHGKTTITSMVLHILKEAGMDFDYLVGAQIKGFDLMVKLSDAPLIILEGDEYLSSPLDHRPKFFHYHHDILLMSGIAWDHYNVFPTFENYRKQFEDLTAMTPKQGQFIYCDLDKEVRNIAGKNNHFPKTPYVAHPYQIQDGKTLLQTPFGEKEISIFGEHNLQNLQGALEICRALGIKDEFFYQSISSFKGAAKRQEILANSENSLFIRDFAHAPSKLKATVEAVKEQFPKRTLIAAQELHTYSSLNKDFISNYAHTFDAADEAIVYLNPKAVSLKKLELMDEAMLQDGFKRKDLKLFVDIDQLKNYLEAKPYQNTNLLLMSSGNYDNMELETLIKKINTHTK</sequence>
<comment type="caution">
    <text evidence="3">The sequence shown here is derived from an EMBL/GenBank/DDBJ whole genome shotgun (WGS) entry which is preliminary data.</text>
</comment>